<dbReference type="EMBL" id="JABFTP020000103">
    <property type="protein sequence ID" value="KAL3277589.1"/>
    <property type="molecule type" value="Genomic_DNA"/>
</dbReference>
<evidence type="ECO:0000313" key="2">
    <source>
        <dbReference type="EMBL" id="KAL3277589.1"/>
    </source>
</evidence>
<sequence length="197" mass="22269">MASIEDFFNEHNKLIKKIGNTDVISGMNPTNLTHVQVLNLKSEVKIVETKLESHNQVLRNLEKIIEHQRTIINLQKANDINAEKSNFDSSLLSLPIKSNAKRTPKNFNSRNENTQSRSNESRKFGAVVRGSEESSSIHVEKAGLNTIVDMVLEHLKAKLPDTTFCLDKLPERKTANSSPFKVGTDSDHMEELYKNEN</sequence>
<protein>
    <submittedName>
        <fullName evidence="2">Uncharacterized protein</fullName>
    </submittedName>
</protein>
<reference evidence="2 3" key="1">
    <citation type="journal article" date="2021" name="BMC Biol.">
        <title>Horizontally acquired antibacterial genes associated with adaptive radiation of ladybird beetles.</title>
        <authorList>
            <person name="Li H.S."/>
            <person name="Tang X.F."/>
            <person name="Huang Y.H."/>
            <person name="Xu Z.Y."/>
            <person name="Chen M.L."/>
            <person name="Du X.Y."/>
            <person name="Qiu B.Y."/>
            <person name="Chen P.T."/>
            <person name="Zhang W."/>
            <person name="Slipinski A."/>
            <person name="Escalona H.E."/>
            <person name="Waterhouse R.M."/>
            <person name="Zwick A."/>
            <person name="Pang H."/>
        </authorList>
    </citation>
    <scope>NUCLEOTIDE SEQUENCE [LARGE SCALE GENOMIC DNA]</scope>
    <source>
        <strain evidence="2">SYSU2018</strain>
    </source>
</reference>
<evidence type="ECO:0000313" key="3">
    <source>
        <dbReference type="Proteomes" id="UP001516400"/>
    </source>
</evidence>
<comment type="caution">
    <text evidence="2">The sequence shown here is derived from an EMBL/GenBank/DDBJ whole genome shotgun (WGS) entry which is preliminary data.</text>
</comment>
<keyword evidence="3" id="KW-1185">Reference proteome</keyword>
<feature type="compositionally biased region" description="Polar residues" evidence="1">
    <location>
        <begin position="105"/>
        <end position="118"/>
    </location>
</feature>
<feature type="compositionally biased region" description="Basic and acidic residues" evidence="1">
    <location>
        <begin position="184"/>
        <end position="197"/>
    </location>
</feature>
<evidence type="ECO:0000256" key="1">
    <source>
        <dbReference type="SAM" id="MobiDB-lite"/>
    </source>
</evidence>
<name>A0ABD2NGB4_9CUCU</name>
<feature type="region of interest" description="Disordered" evidence="1">
    <location>
        <begin position="100"/>
        <end position="130"/>
    </location>
</feature>
<organism evidence="2 3">
    <name type="scientific">Cryptolaemus montrouzieri</name>
    <dbReference type="NCBI Taxonomy" id="559131"/>
    <lineage>
        <taxon>Eukaryota</taxon>
        <taxon>Metazoa</taxon>
        <taxon>Ecdysozoa</taxon>
        <taxon>Arthropoda</taxon>
        <taxon>Hexapoda</taxon>
        <taxon>Insecta</taxon>
        <taxon>Pterygota</taxon>
        <taxon>Neoptera</taxon>
        <taxon>Endopterygota</taxon>
        <taxon>Coleoptera</taxon>
        <taxon>Polyphaga</taxon>
        <taxon>Cucujiformia</taxon>
        <taxon>Coccinelloidea</taxon>
        <taxon>Coccinellidae</taxon>
        <taxon>Scymninae</taxon>
        <taxon>Scymnini</taxon>
        <taxon>Cryptolaemus</taxon>
    </lineage>
</organism>
<proteinExistence type="predicted"/>
<dbReference type="Proteomes" id="UP001516400">
    <property type="component" value="Unassembled WGS sequence"/>
</dbReference>
<feature type="region of interest" description="Disordered" evidence="1">
    <location>
        <begin position="174"/>
        <end position="197"/>
    </location>
</feature>
<accession>A0ABD2NGB4</accession>
<gene>
    <name evidence="2" type="ORF">HHI36_012931</name>
</gene>
<dbReference type="AlphaFoldDB" id="A0ABD2NGB4"/>